<dbReference type="InterPro" id="IPR005790">
    <property type="entry name" value="DNA_polIII_delta"/>
</dbReference>
<evidence type="ECO:0000259" key="9">
    <source>
        <dbReference type="Pfam" id="PF06144"/>
    </source>
</evidence>
<feature type="domain" description="DNA polymerase III delta subunit-like C-terminal" evidence="10">
    <location>
        <begin position="215"/>
        <end position="335"/>
    </location>
</feature>
<accession>A0A2G6KE02</accession>
<dbReference type="SUPFAM" id="SSF52540">
    <property type="entry name" value="P-loop containing nucleoside triphosphate hydrolases"/>
    <property type="match status" value="1"/>
</dbReference>
<dbReference type="AlphaFoldDB" id="A0A2G6KE02"/>
<dbReference type="Proteomes" id="UP000230821">
    <property type="component" value="Unassembled WGS sequence"/>
</dbReference>
<evidence type="ECO:0000259" key="10">
    <source>
        <dbReference type="Pfam" id="PF21694"/>
    </source>
</evidence>
<dbReference type="Gene3D" id="3.40.50.300">
    <property type="entry name" value="P-loop containing nucleotide triphosphate hydrolases"/>
    <property type="match status" value="1"/>
</dbReference>
<evidence type="ECO:0000256" key="1">
    <source>
        <dbReference type="ARBA" id="ARBA00012417"/>
    </source>
</evidence>
<dbReference type="InterPro" id="IPR027417">
    <property type="entry name" value="P-loop_NTPase"/>
</dbReference>
<evidence type="ECO:0000256" key="4">
    <source>
        <dbReference type="ARBA" id="ARBA00022695"/>
    </source>
</evidence>
<organism evidence="11 12">
    <name type="scientific">candidate division KSB3 bacterium</name>
    <dbReference type="NCBI Taxonomy" id="2044937"/>
    <lineage>
        <taxon>Bacteria</taxon>
        <taxon>candidate division KSB3</taxon>
    </lineage>
</organism>
<protein>
    <recommendedName>
        <fullName evidence="2">DNA polymerase III subunit delta</fullName>
        <ecNumber evidence="1">2.7.7.7</ecNumber>
    </recommendedName>
</protein>
<evidence type="ECO:0000256" key="6">
    <source>
        <dbReference type="ARBA" id="ARBA00022932"/>
    </source>
</evidence>
<dbReference type="InterPro" id="IPR048466">
    <property type="entry name" value="DNA_pol3_delta-like_C"/>
</dbReference>
<dbReference type="PANTHER" id="PTHR34388">
    <property type="entry name" value="DNA POLYMERASE III SUBUNIT DELTA"/>
    <property type="match status" value="1"/>
</dbReference>
<evidence type="ECO:0000313" key="12">
    <source>
        <dbReference type="Proteomes" id="UP000230821"/>
    </source>
</evidence>
<dbReference type="InterPro" id="IPR008921">
    <property type="entry name" value="DNA_pol3_clamp-load_cplx_C"/>
</dbReference>
<dbReference type="Pfam" id="PF21694">
    <property type="entry name" value="DNA_pol3_delta_C"/>
    <property type="match status" value="1"/>
</dbReference>
<sequence length="339" mass="38625">MAGKKKDYITCNEFLNHLERQTLGALYLFQGQETFLMEECLERVKQTLLQSEAADFNFDKFSAGNLEIGHLLDLAQTMPFLSQKRLIILTESHELKTPAQKQLLPYLADPNPSTCFIMTTTGKLDSRTKFAQAVAKHGKTVQFWKPFDRDIPAWIRRRASQYGYTMQSQAADSLLAFVGNDLRQLDNELKKIIAYASTKEISSAIVGQVTGDIRERDIFELVDAIGKGNIIESLRILNQLLIEGEQPLRILAMIIRQFRLLWKTKAWLVEQKNLPSTQLTGKIGVPLRSAEALQKQVHRFSQLKLKQAMKRLSEVDRALKTSTNSPQILLEDLCIDLCR</sequence>
<name>A0A2G6KE02_9BACT</name>
<gene>
    <name evidence="11" type="primary">holA</name>
    <name evidence="11" type="ORF">CSA56_09470</name>
</gene>
<evidence type="ECO:0000256" key="3">
    <source>
        <dbReference type="ARBA" id="ARBA00022679"/>
    </source>
</evidence>
<dbReference type="EC" id="2.7.7.7" evidence="1"/>
<dbReference type="GO" id="GO:0009360">
    <property type="term" value="C:DNA polymerase III complex"/>
    <property type="evidence" value="ECO:0007669"/>
    <property type="project" value="InterPro"/>
</dbReference>
<reference evidence="11 12" key="1">
    <citation type="submission" date="2017-10" db="EMBL/GenBank/DDBJ databases">
        <title>Novel microbial diversity and functional potential in the marine mammal oral microbiome.</title>
        <authorList>
            <person name="Dudek N.K."/>
            <person name="Sun C.L."/>
            <person name="Burstein D."/>
            <person name="Kantor R.S."/>
            <person name="Aliaga Goltsman D.S."/>
            <person name="Bik E.M."/>
            <person name="Thomas B.C."/>
            <person name="Banfield J.F."/>
            <person name="Relman D.A."/>
        </authorList>
    </citation>
    <scope>NUCLEOTIDE SEQUENCE [LARGE SCALE GENOMIC DNA]</scope>
    <source>
        <strain evidence="11">DOLJORAL78_47_16</strain>
    </source>
</reference>
<dbReference type="InterPro" id="IPR010372">
    <property type="entry name" value="DNA_pol3_delta_N"/>
</dbReference>
<feature type="domain" description="DNA polymerase III delta N-terminal" evidence="9">
    <location>
        <begin position="27"/>
        <end position="141"/>
    </location>
</feature>
<dbReference type="GO" id="GO:0006261">
    <property type="term" value="P:DNA-templated DNA replication"/>
    <property type="evidence" value="ECO:0007669"/>
    <property type="project" value="TreeGrafter"/>
</dbReference>
<keyword evidence="4" id="KW-0548">Nucleotidyltransferase</keyword>
<comment type="caution">
    <text evidence="11">The sequence shown here is derived from an EMBL/GenBank/DDBJ whole genome shotgun (WGS) entry which is preliminary data.</text>
</comment>
<keyword evidence="6" id="KW-0239">DNA-directed DNA polymerase</keyword>
<comment type="similarity">
    <text evidence="7">Belongs to the DNA polymerase HolA subunit family.</text>
</comment>
<dbReference type="PANTHER" id="PTHR34388:SF1">
    <property type="entry name" value="DNA POLYMERASE III SUBUNIT DELTA"/>
    <property type="match status" value="1"/>
</dbReference>
<evidence type="ECO:0000313" key="11">
    <source>
        <dbReference type="EMBL" id="PIE33908.1"/>
    </source>
</evidence>
<evidence type="ECO:0000256" key="8">
    <source>
        <dbReference type="ARBA" id="ARBA00049244"/>
    </source>
</evidence>
<evidence type="ECO:0000256" key="7">
    <source>
        <dbReference type="ARBA" id="ARBA00034754"/>
    </source>
</evidence>
<dbReference type="Gene3D" id="1.20.272.10">
    <property type="match status" value="1"/>
</dbReference>
<comment type="catalytic activity">
    <reaction evidence="8">
        <text>DNA(n) + a 2'-deoxyribonucleoside 5'-triphosphate = DNA(n+1) + diphosphate</text>
        <dbReference type="Rhea" id="RHEA:22508"/>
        <dbReference type="Rhea" id="RHEA-COMP:17339"/>
        <dbReference type="Rhea" id="RHEA-COMP:17340"/>
        <dbReference type="ChEBI" id="CHEBI:33019"/>
        <dbReference type="ChEBI" id="CHEBI:61560"/>
        <dbReference type="ChEBI" id="CHEBI:173112"/>
        <dbReference type="EC" id="2.7.7.7"/>
    </reaction>
</comment>
<evidence type="ECO:0000256" key="2">
    <source>
        <dbReference type="ARBA" id="ARBA00017703"/>
    </source>
</evidence>
<dbReference type="EMBL" id="PDSK01000093">
    <property type="protein sequence ID" value="PIE33908.1"/>
    <property type="molecule type" value="Genomic_DNA"/>
</dbReference>
<dbReference type="NCBIfam" id="TIGR01128">
    <property type="entry name" value="holA"/>
    <property type="match status" value="1"/>
</dbReference>
<dbReference type="Pfam" id="PF06144">
    <property type="entry name" value="DNA_pol3_delta"/>
    <property type="match status" value="1"/>
</dbReference>
<dbReference type="GO" id="GO:0003887">
    <property type="term" value="F:DNA-directed DNA polymerase activity"/>
    <property type="evidence" value="ECO:0007669"/>
    <property type="project" value="UniProtKB-KW"/>
</dbReference>
<dbReference type="Gene3D" id="1.10.8.60">
    <property type="match status" value="1"/>
</dbReference>
<dbReference type="GO" id="GO:0003677">
    <property type="term" value="F:DNA binding"/>
    <property type="evidence" value="ECO:0007669"/>
    <property type="project" value="InterPro"/>
</dbReference>
<proteinExistence type="inferred from homology"/>
<keyword evidence="3" id="KW-0808">Transferase</keyword>
<dbReference type="SUPFAM" id="SSF48019">
    <property type="entry name" value="post-AAA+ oligomerization domain-like"/>
    <property type="match status" value="1"/>
</dbReference>
<keyword evidence="5" id="KW-0235">DNA replication</keyword>
<evidence type="ECO:0000256" key="5">
    <source>
        <dbReference type="ARBA" id="ARBA00022705"/>
    </source>
</evidence>